<reference evidence="4 5" key="1">
    <citation type="submission" date="2018-10" db="EMBL/GenBank/DDBJ databases">
        <title>Genomic Encyclopedia of Type Strains, Phase IV (KMG-IV): sequencing the most valuable type-strain genomes for metagenomic binning, comparative biology and taxonomic classification.</title>
        <authorList>
            <person name="Goeker M."/>
        </authorList>
    </citation>
    <scope>NUCLEOTIDE SEQUENCE [LARGE SCALE GENOMIC DNA]</scope>
    <source>
        <strain evidence="4 5">DSM 22008</strain>
    </source>
</reference>
<gene>
    <name evidence="4" type="ORF">DES40_1529</name>
</gene>
<dbReference type="PANTHER" id="PTHR45024:SF2">
    <property type="entry name" value="SCP2 DOMAIN-CONTAINING PROTEIN"/>
    <property type="match status" value="1"/>
</dbReference>
<name>A0A420WMP7_9PROT</name>
<dbReference type="RefSeq" id="WP_121100180.1">
    <property type="nucleotide sequence ID" value="NZ_RBII01000001.1"/>
</dbReference>
<dbReference type="SUPFAM" id="SSF51735">
    <property type="entry name" value="NAD(P)-binding Rossmann-fold domains"/>
    <property type="match status" value="1"/>
</dbReference>
<sequence length="295" mass="31385">MLQSERVALITGAGKGLGAAFAKSLALDGCKVMVNNRSHPNTPSSAQKIATELQEQNYVADFEDSPVHEEGAATTIISNTLKRFGRLDILILNAGISGPAMKVNDQGDPKLRQIMEINFFANTALIDAALPYLRESSAGRIVFIASSAGLYGVRGRAPYAASKAALIAYAKTLADELSRTNIRVNIIAPYAATNMTSAENAAVDEDLHPSHATAAATWFARPDCHANGQVWMAGAKYFARSATIEGIGGGCVNPTPDWFGEHINALSSVENGTEFSGAEAAFAHFYKKAKQNNHN</sequence>
<organism evidence="4 5">
    <name type="scientific">Litorimonas taeanensis</name>
    <dbReference type="NCBI Taxonomy" id="568099"/>
    <lineage>
        <taxon>Bacteria</taxon>
        <taxon>Pseudomonadati</taxon>
        <taxon>Pseudomonadota</taxon>
        <taxon>Alphaproteobacteria</taxon>
        <taxon>Maricaulales</taxon>
        <taxon>Robiginitomaculaceae</taxon>
    </lineage>
</organism>
<dbReference type="InterPro" id="IPR036291">
    <property type="entry name" value="NAD(P)-bd_dom_sf"/>
</dbReference>
<evidence type="ECO:0000256" key="3">
    <source>
        <dbReference type="RuleBase" id="RU000363"/>
    </source>
</evidence>
<dbReference type="PRINTS" id="PR00081">
    <property type="entry name" value="GDHRDH"/>
</dbReference>
<keyword evidence="2" id="KW-0560">Oxidoreductase</keyword>
<dbReference type="PROSITE" id="PS00061">
    <property type="entry name" value="ADH_SHORT"/>
    <property type="match status" value="1"/>
</dbReference>
<dbReference type="OrthoDB" id="9804774at2"/>
<evidence type="ECO:0000313" key="4">
    <source>
        <dbReference type="EMBL" id="RKQ72192.1"/>
    </source>
</evidence>
<dbReference type="InterPro" id="IPR051687">
    <property type="entry name" value="Peroxisomal_Beta-Oxidation"/>
</dbReference>
<proteinExistence type="inferred from homology"/>
<dbReference type="Proteomes" id="UP000282211">
    <property type="component" value="Unassembled WGS sequence"/>
</dbReference>
<dbReference type="PANTHER" id="PTHR45024">
    <property type="entry name" value="DEHYDROGENASES, SHORT CHAIN"/>
    <property type="match status" value="1"/>
</dbReference>
<comment type="similarity">
    <text evidence="1 3">Belongs to the short-chain dehydrogenases/reductases (SDR) family.</text>
</comment>
<evidence type="ECO:0000313" key="5">
    <source>
        <dbReference type="Proteomes" id="UP000282211"/>
    </source>
</evidence>
<dbReference type="EMBL" id="RBII01000001">
    <property type="protein sequence ID" value="RKQ72192.1"/>
    <property type="molecule type" value="Genomic_DNA"/>
</dbReference>
<dbReference type="Gene3D" id="3.40.50.720">
    <property type="entry name" value="NAD(P)-binding Rossmann-like Domain"/>
    <property type="match status" value="1"/>
</dbReference>
<dbReference type="InParanoid" id="A0A420WMP7"/>
<dbReference type="PRINTS" id="PR00080">
    <property type="entry name" value="SDRFAMILY"/>
</dbReference>
<dbReference type="InterPro" id="IPR002347">
    <property type="entry name" value="SDR_fam"/>
</dbReference>
<protein>
    <submittedName>
        <fullName evidence="4">NAD(P)-dependent dehydrogenase (Short-subunit alcohol dehydrogenase family)</fullName>
    </submittedName>
</protein>
<dbReference type="CDD" id="cd05233">
    <property type="entry name" value="SDR_c"/>
    <property type="match status" value="1"/>
</dbReference>
<dbReference type="AlphaFoldDB" id="A0A420WMP7"/>
<dbReference type="GO" id="GO:0016491">
    <property type="term" value="F:oxidoreductase activity"/>
    <property type="evidence" value="ECO:0007669"/>
    <property type="project" value="UniProtKB-KW"/>
</dbReference>
<evidence type="ECO:0000256" key="2">
    <source>
        <dbReference type="ARBA" id="ARBA00023002"/>
    </source>
</evidence>
<comment type="caution">
    <text evidence="4">The sequence shown here is derived from an EMBL/GenBank/DDBJ whole genome shotgun (WGS) entry which is preliminary data.</text>
</comment>
<accession>A0A420WMP7</accession>
<evidence type="ECO:0000256" key="1">
    <source>
        <dbReference type="ARBA" id="ARBA00006484"/>
    </source>
</evidence>
<keyword evidence="5" id="KW-1185">Reference proteome</keyword>
<dbReference type="InterPro" id="IPR020904">
    <property type="entry name" value="Sc_DH/Rdtase_CS"/>
</dbReference>
<dbReference type="Pfam" id="PF00106">
    <property type="entry name" value="adh_short"/>
    <property type="match status" value="1"/>
</dbReference>